<dbReference type="Pfam" id="PF02518">
    <property type="entry name" value="HATPase_c"/>
    <property type="match status" value="1"/>
</dbReference>
<feature type="compositionally biased region" description="Low complexity" evidence="1">
    <location>
        <begin position="416"/>
        <end position="425"/>
    </location>
</feature>
<keyword evidence="5" id="KW-1185">Reference proteome</keyword>
<dbReference type="Gene3D" id="3.30.565.10">
    <property type="entry name" value="Histidine kinase-like ATPase, C-terminal domain"/>
    <property type="match status" value="1"/>
</dbReference>
<protein>
    <submittedName>
        <fullName evidence="4">ATP-binding protein</fullName>
    </submittedName>
</protein>
<dbReference type="SUPFAM" id="SSF55874">
    <property type="entry name" value="ATPase domain of HSP90 chaperone/DNA topoisomerase II/histidine kinase"/>
    <property type="match status" value="1"/>
</dbReference>
<feature type="domain" description="Histidine kinase/HSP90-like ATPase" evidence="3">
    <location>
        <begin position="324"/>
        <end position="416"/>
    </location>
</feature>
<reference evidence="4 5" key="1">
    <citation type="journal article" date="2018" name="J. Microbiol.">
        <title>Leifsonia flava sp. nov., a novel actinobacterium isolated from the rhizosphere of Aquilegia viridiflora.</title>
        <authorList>
            <person name="Cai Y."/>
            <person name="Tao W.Z."/>
            <person name="Ma Y.J."/>
            <person name="Cheng J."/>
            <person name="Zhang M.Y."/>
            <person name="Zhang Y.X."/>
        </authorList>
    </citation>
    <scope>NUCLEOTIDE SEQUENCE [LARGE SCALE GENOMIC DNA]</scope>
    <source>
        <strain evidence="4 5">SYP-B2174</strain>
    </source>
</reference>
<evidence type="ECO:0000256" key="2">
    <source>
        <dbReference type="SAM" id="Phobius"/>
    </source>
</evidence>
<proteinExistence type="predicted"/>
<dbReference type="CDD" id="cd16917">
    <property type="entry name" value="HATPase_UhpB-NarQ-NarX-like"/>
    <property type="match status" value="1"/>
</dbReference>
<keyword evidence="2" id="KW-0472">Membrane</keyword>
<dbReference type="Proteomes" id="UP000298127">
    <property type="component" value="Unassembled WGS sequence"/>
</dbReference>
<dbReference type="AlphaFoldDB" id="A0A4Y9QSW5"/>
<keyword evidence="4" id="KW-0067">ATP-binding</keyword>
<feature type="region of interest" description="Disordered" evidence="1">
    <location>
        <begin position="416"/>
        <end position="440"/>
    </location>
</feature>
<evidence type="ECO:0000256" key="1">
    <source>
        <dbReference type="SAM" id="MobiDB-lite"/>
    </source>
</evidence>
<feature type="transmembrane region" description="Helical" evidence="2">
    <location>
        <begin position="128"/>
        <end position="160"/>
    </location>
</feature>
<dbReference type="GO" id="GO:0005524">
    <property type="term" value="F:ATP binding"/>
    <property type="evidence" value="ECO:0007669"/>
    <property type="project" value="UniProtKB-KW"/>
</dbReference>
<feature type="region of interest" description="Disordered" evidence="1">
    <location>
        <begin position="1"/>
        <end position="24"/>
    </location>
</feature>
<feature type="transmembrane region" description="Helical" evidence="2">
    <location>
        <begin position="97"/>
        <end position="116"/>
    </location>
</feature>
<dbReference type="InterPro" id="IPR036890">
    <property type="entry name" value="HATPase_C_sf"/>
</dbReference>
<comment type="caution">
    <text evidence="4">The sequence shown here is derived from an EMBL/GenBank/DDBJ whole genome shotgun (WGS) entry which is preliminary data.</text>
</comment>
<feature type="transmembrane region" description="Helical" evidence="2">
    <location>
        <begin position="38"/>
        <end position="59"/>
    </location>
</feature>
<evidence type="ECO:0000259" key="3">
    <source>
        <dbReference type="Pfam" id="PF02518"/>
    </source>
</evidence>
<sequence>MTTAPSPRTTERGERLRSALPTTSEPRAALSARRINVALARATAFFGLVFVVQTVPVMLQQLPELIAPWSYIVGATVFGALIAVAVSAWVNRAHRLVFGFFAIVYLVAVLVWPLTVGDPADFAENTPWIWYLVTVATTNAAIAFRLPVAILYTILTPLAYGIIRVSPAGGDVGFTRASLDTVYAILLSSAALIIFTSLRQAAEAVDDAQAGALAKYAEAVRQHATDVERVQVDAIVHDSVLTTLLSAANADRPEQKVLAARMARTALKHLEVAAAPPVDDERDVPLDRLARRIRSSASEFSTPFVIRATHVASRGVPVQAAEALYSASVQAMVNSMQHAGGAATLVRRRLTVTGLADGCRITVSDTGRGFDAAGIPQERLGIRVSIIERMLSVGGTARIESSPGAGTTVTLQWPADTEADALAAETDPDRASVEPSGAGA</sequence>
<feature type="transmembrane region" description="Helical" evidence="2">
    <location>
        <begin position="71"/>
        <end position="90"/>
    </location>
</feature>
<dbReference type="RefSeq" id="WP_135121566.1">
    <property type="nucleotide sequence ID" value="NZ_SPQZ01000008.1"/>
</dbReference>
<evidence type="ECO:0000313" key="5">
    <source>
        <dbReference type="Proteomes" id="UP000298127"/>
    </source>
</evidence>
<evidence type="ECO:0000313" key="4">
    <source>
        <dbReference type="EMBL" id="TFV94968.1"/>
    </source>
</evidence>
<gene>
    <name evidence="4" type="ORF">E4M00_16410</name>
</gene>
<keyword evidence="4" id="KW-0547">Nucleotide-binding</keyword>
<keyword evidence="2" id="KW-0812">Transmembrane</keyword>
<dbReference type="InterPro" id="IPR003594">
    <property type="entry name" value="HATPase_dom"/>
</dbReference>
<keyword evidence="2" id="KW-1133">Transmembrane helix</keyword>
<feature type="transmembrane region" description="Helical" evidence="2">
    <location>
        <begin position="181"/>
        <end position="198"/>
    </location>
</feature>
<dbReference type="EMBL" id="SPQZ01000008">
    <property type="protein sequence ID" value="TFV94968.1"/>
    <property type="molecule type" value="Genomic_DNA"/>
</dbReference>
<accession>A0A4Y9QSW5</accession>
<name>A0A4Y9QSW5_9MICO</name>
<organism evidence="4 5">
    <name type="scientific">Orlajensenia leifsoniae</name>
    <dbReference type="NCBI Taxonomy" id="2561933"/>
    <lineage>
        <taxon>Bacteria</taxon>
        <taxon>Bacillati</taxon>
        <taxon>Actinomycetota</taxon>
        <taxon>Actinomycetes</taxon>
        <taxon>Micrococcales</taxon>
        <taxon>Microbacteriaceae</taxon>
        <taxon>Orlajensenia</taxon>
    </lineage>
</organism>